<evidence type="ECO:0000313" key="3">
    <source>
        <dbReference type="Proteomes" id="UP000256695"/>
    </source>
</evidence>
<dbReference type="RefSeq" id="WP_115578998.1">
    <property type="nucleotide sequence ID" value="NZ_NXLX01000008.1"/>
</dbReference>
<reference evidence="2 3" key="1">
    <citation type="submission" date="2018-04" db="EMBL/GenBank/DDBJ databases">
        <title>Novel Campyloabacter and Helicobacter Species and Strains.</title>
        <authorList>
            <person name="Mannion A.J."/>
            <person name="Shen Z."/>
            <person name="Fox J.G."/>
        </authorList>
    </citation>
    <scope>NUCLEOTIDE SEQUENCE [LARGE SCALE GENOMIC DNA]</scope>
    <source>
        <strain evidence="2 3">MIT 04-9362</strain>
    </source>
</reference>
<feature type="signal peptide" evidence="1">
    <location>
        <begin position="1"/>
        <end position="17"/>
    </location>
</feature>
<organism evidence="2 3">
    <name type="scientific">Helicobacter anseris</name>
    <dbReference type="NCBI Taxonomy" id="375926"/>
    <lineage>
        <taxon>Bacteria</taxon>
        <taxon>Pseudomonadati</taxon>
        <taxon>Campylobacterota</taxon>
        <taxon>Epsilonproteobacteria</taxon>
        <taxon>Campylobacterales</taxon>
        <taxon>Helicobacteraceae</taxon>
        <taxon>Helicobacter</taxon>
    </lineage>
</organism>
<evidence type="ECO:0008006" key="4">
    <source>
        <dbReference type="Google" id="ProtNLM"/>
    </source>
</evidence>
<gene>
    <name evidence="2" type="ORF">CQA57_04290</name>
</gene>
<dbReference type="EMBL" id="NXLX01000008">
    <property type="protein sequence ID" value="RDU73890.1"/>
    <property type="molecule type" value="Genomic_DNA"/>
</dbReference>
<accession>A0A3D8J9C9</accession>
<sequence length="233" mass="26265">MKRICFALLCCYSFLLAQMPTSNISPTYIQDLIQGKNKSGIILGIGVGIPSTGIQFLSGEKFENTTSYGYHFLIGYQDFSRFLTPFPQNIFGARATLEFIDTYHIDFSSSKSINSSSFLINYDLLFDIFARKKRNTAGFIVGLNTGLTKIETFQSFSFSIGLNLGVSLAFDTDNRLDITYKISASGPLQGDRLHFYSPYTINLTYTHRFSIPTKPQKIEDSNNTFDNTKFLIK</sequence>
<dbReference type="OrthoDB" id="5323598at2"/>
<comment type="caution">
    <text evidence="2">The sequence shown here is derived from an EMBL/GenBank/DDBJ whole genome shotgun (WGS) entry which is preliminary data.</text>
</comment>
<name>A0A3D8J9C9_9HELI</name>
<proteinExistence type="predicted"/>
<evidence type="ECO:0000313" key="2">
    <source>
        <dbReference type="EMBL" id="RDU73890.1"/>
    </source>
</evidence>
<feature type="chain" id="PRO_5017633496" description="Outer membrane beta-barrel protein" evidence="1">
    <location>
        <begin position="18"/>
        <end position="233"/>
    </location>
</feature>
<keyword evidence="3" id="KW-1185">Reference proteome</keyword>
<dbReference type="AlphaFoldDB" id="A0A3D8J9C9"/>
<dbReference type="Gene3D" id="2.40.160.20">
    <property type="match status" value="1"/>
</dbReference>
<protein>
    <recommendedName>
        <fullName evidence="4">Outer membrane beta-barrel protein</fullName>
    </recommendedName>
</protein>
<evidence type="ECO:0000256" key="1">
    <source>
        <dbReference type="SAM" id="SignalP"/>
    </source>
</evidence>
<dbReference type="Proteomes" id="UP000256695">
    <property type="component" value="Unassembled WGS sequence"/>
</dbReference>
<keyword evidence="1" id="KW-0732">Signal</keyword>